<sequence>MTTDVLPDGKERQLRQRKKDRTHAALVQEAMRLFSTKGYEETSVEEIAEAAQVSRRTLFRYFPGKADIVLAWTHGVTKILADAIGKIPLNAPLQETVLEALLPVVAYYSSDRLDAYALVVLVERTPALWNMSLQKYSEWEDTLAEALIPRMPATEMPSLVARLLARTAIATFRSALDEWIRKEGMVDLETILRQAFVFQPLLWQDDHPLSAG</sequence>
<dbReference type="eggNOG" id="COG1309">
    <property type="taxonomic scope" value="Bacteria"/>
</dbReference>
<evidence type="ECO:0000313" key="6">
    <source>
        <dbReference type="EMBL" id="EHH69484.1"/>
    </source>
</evidence>
<name>G6XH26_9PROT</name>
<dbReference type="PROSITE" id="PS50977">
    <property type="entry name" value="HTH_TETR_2"/>
    <property type="match status" value="1"/>
</dbReference>
<dbReference type="InterPro" id="IPR001647">
    <property type="entry name" value="HTH_TetR"/>
</dbReference>
<dbReference type="GO" id="GO:0000976">
    <property type="term" value="F:transcription cis-regulatory region binding"/>
    <property type="evidence" value="ECO:0007669"/>
    <property type="project" value="TreeGrafter"/>
</dbReference>
<dbReference type="PANTHER" id="PTHR30055">
    <property type="entry name" value="HTH-TYPE TRANSCRIPTIONAL REGULATOR RUTR"/>
    <property type="match status" value="1"/>
</dbReference>
<dbReference type="PROSITE" id="PS01081">
    <property type="entry name" value="HTH_TETR_1"/>
    <property type="match status" value="1"/>
</dbReference>
<dbReference type="InterPro" id="IPR041347">
    <property type="entry name" value="MftR_C"/>
</dbReference>
<accession>G6XH26</accession>
<keyword evidence="7" id="KW-1185">Reference proteome</keyword>
<dbReference type="Proteomes" id="UP000004949">
    <property type="component" value="Unassembled WGS sequence"/>
</dbReference>
<dbReference type="EMBL" id="AGQV01000001">
    <property type="protein sequence ID" value="EHH69484.1"/>
    <property type="molecule type" value="Genomic_DNA"/>
</dbReference>
<protein>
    <submittedName>
        <fullName evidence="6">Putative transcriptional regulator</fullName>
    </submittedName>
</protein>
<dbReference type="Pfam" id="PF00440">
    <property type="entry name" value="TetR_N"/>
    <property type="match status" value="1"/>
</dbReference>
<feature type="DNA-binding region" description="H-T-H motif" evidence="4">
    <location>
        <begin position="43"/>
        <end position="62"/>
    </location>
</feature>
<reference evidence="6 7" key="1">
    <citation type="submission" date="2011-10" db="EMBL/GenBank/DDBJ databases">
        <title>Genome sequence of Gluconobacter morbifer G707, isolated from Drosophila gut.</title>
        <authorList>
            <person name="Lee W.-J."/>
            <person name="Kim E.-K."/>
        </authorList>
    </citation>
    <scope>NUCLEOTIDE SEQUENCE [LARGE SCALE GENOMIC DNA]</scope>
    <source>
        <strain evidence="6 7">G707</strain>
    </source>
</reference>
<gene>
    <name evidence="6" type="ORF">GMO_07910</name>
</gene>
<dbReference type="InterPro" id="IPR009057">
    <property type="entry name" value="Homeodomain-like_sf"/>
</dbReference>
<dbReference type="Pfam" id="PF17754">
    <property type="entry name" value="TetR_C_14"/>
    <property type="match status" value="1"/>
</dbReference>
<proteinExistence type="predicted"/>
<keyword evidence="2 4" id="KW-0238">DNA-binding</keyword>
<dbReference type="InterPro" id="IPR023772">
    <property type="entry name" value="DNA-bd_HTH_TetR-type_CS"/>
</dbReference>
<feature type="domain" description="HTH tetR-type" evidence="5">
    <location>
        <begin position="20"/>
        <end position="80"/>
    </location>
</feature>
<keyword evidence="1" id="KW-0805">Transcription regulation</keyword>
<evidence type="ECO:0000259" key="5">
    <source>
        <dbReference type="PROSITE" id="PS50977"/>
    </source>
</evidence>
<evidence type="ECO:0000256" key="4">
    <source>
        <dbReference type="PROSITE-ProRule" id="PRU00335"/>
    </source>
</evidence>
<dbReference type="STRING" id="1088869.GMO_07910"/>
<organism evidence="6 7">
    <name type="scientific">Gluconobacter morbifer G707</name>
    <dbReference type="NCBI Taxonomy" id="1088869"/>
    <lineage>
        <taxon>Bacteria</taxon>
        <taxon>Pseudomonadati</taxon>
        <taxon>Pseudomonadota</taxon>
        <taxon>Alphaproteobacteria</taxon>
        <taxon>Acetobacterales</taxon>
        <taxon>Acetobacteraceae</taxon>
        <taxon>Gluconobacter</taxon>
    </lineage>
</organism>
<evidence type="ECO:0000256" key="2">
    <source>
        <dbReference type="ARBA" id="ARBA00023125"/>
    </source>
</evidence>
<dbReference type="PATRIC" id="fig|1088869.3.peg.797"/>
<comment type="caution">
    <text evidence="6">The sequence shown here is derived from an EMBL/GenBank/DDBJ whole genome shotgun (WGS) entry which is preliminary data.</text>
</comment>
<dbReference type="PRINTS" id="PR00455">
    <property type="entry name" value="HTHTETR"/>
</dbReference>
<dbReference type="AlphaFoldDB" id="G6XH26"/>
<dbReference type="Gene3D" id="1.10.10.60">
    <property type="entry name" value="Homeodomain-like"/>
    <property type="match status" value="1"/>
</dbReference>
<dbReference type="OrthoDB" id="9811084at2"/>
<dbReference type="InterPro" id="IPR050109">
    <property type="entry name" value="HTH-type_TetR-like_transc_reg"/>
</dbReference>
<dbReference type="Gene3D" id="1.10.357.10">
    <property type="entry name" value="Tetracycline Repressor, domain 2"/>
    <property type="match status" value="1"/>
</dbReference>
<evidence type="ECO:0000313" key="7">
    <source>
        <dbReference type="Proteomes" id="UP000004949"/>
    </source>
</evidence>
<evidence type="ECO:0000256" key="1">
    <source>
        <dbReference type="ARBA" id="ARBA00023015"/>
    </source>
</evidence>
<dbReference type="PANTHER" id="PTHR30055:SF238">
    <property type="entry name" value="MYCOFACTOCIN BIOSYNTHESIS TRANSCRIPTIONAL REGULATOR MFTR-RELATED"/>
    <property type="match status" value="1"/>
</dbReference>
<evidence type="ECO:0000256" key="3">
    <source>
        <dbReference type="ARBA" id="ARBA00023163"/>
    </source>
</evidence>
<dbReference type="SUPFAM" id="SSF46689">
    <property type="entry name" value="Homeodomain-like"/>
    <property type="match status" value="1"/>
</dbReference>
<dbReference type="RefSeq" id="WP_008850941.1">
    <property type="nucleotide sequence ID" value="NZ_AGQV01000001.1"/>
</dbReference>
<keyword evidence="3" id="KW-0804">Transcription</keyword>
<dbReference type="GO" id="GO:0003700">
    <property type="term" value="F:DNA-binding transcription factor activity"/>
    <property type="evidence" value="ECO:0007669"/>
    <property type="project" value="TreeGrafter"/>
</dbReference>